<accession>A0A9W6MFX8</accession>
<proteinExistence type="inferred from homology"/>
<evidence type="ECO:0000259" key="6">
    <source>
        <dbReference type="PROSITE" id="PS51387"/>
    </source>
</evidence>
<dbReference type="InterPro" id="IPR016169">
    <property type="entry name" value="FAD-bd_PCMH_sub2"/>
</dbReference>
<keyword evidence="8" id="KW-1185">Reference proteome</keyword>
<organism evidence="7 8">
    <name type="scientific">Streptosporangium carneum</name>
    <dbReference type="NCBI Taxonomy" id="47481"/>
    <lineage>
        <taxon>Bacteria</taxon>
        <taxon>Bacillati</taxon>
        <taxon>Actinomycetota</taxon>
        <taxon>Actinomycetes</taxon>
        <taxon>Streptosporangiales</taxon>
        <taxon>Streptosporangiaceae</taxon>
        <taxon>Streptosporangium</taxon>
    </lineage>
</organism>
<dbReference type="InterPro" id="IPR012951">
    <property type="entry name" value="BBE"/>
</dbReference>
<dbReference type="EMBL" id="BSEV01000018">
    <property type="protein sequence ID" value="GLK12731.1"/>
    <property type="molecule type" value="Genomic_DNA"/>
</dbReference>
<evidence type="ECO:0000256" key="2">
    <source>
        <dbReference type="ARBA" id="ARBA00005466"/>
    </source>
</evidence>
<keyword evidence="4" id="KW-0274">FAD</keyword>
<reference evidence="7" key="1">
    <citation type="journal article" date="2014" name="Int. J. Syst. Evol. Microbiol.">
        <title>Complete genome sequence of Corynebacterium casei LMG S-19264T (=DSM 44701T), isolated from a smear-ripened cheese.</title>
        <authorList>
            <consortium name="US DOE Joint Genome Institute (JGI-PGF)"/>
            <person name="Walter F."/>
            <person name="Albersmeier A."/>
            <person name="Kalinowski J."/>
            <person name="Ruckert C."/>
        </authorList>
    </citation>
    <scope>NUCLEOTIDE SEQUENCE</scope>
    <source>
        <strain evidence="7">VKM Ac-2007</strain>
    </source>
</reference>
<keyword evidence="5" id="KW-0560">Oxidoreductase</keyword>
<evidence type="ECO:0000313" key="8">
    <source>
        <dbReference type="Proteomes" id="UP001143474"/>
    </source>
</evidence>
<reference evidence="7" key="2">
    <citation type="submission" date="2023-01" db="EMBL/GenBank/DDBJ databases">
        <authorList>
            <person name="Sun Q."/>
            <person name="Evtushenko L."/>
        </authorList>
    </citation>
    <scope>NUCLEOTIDE SEQUENCE</scope>
    <source>
        <strain evidence="7">VKM Ac-2007</strain>
    </source>
</reference>
<comment type="caution">
    <text evidence="7">The sequence shown here is derived from an EMBL/GenBank/DDBJ whole genome shotgun (WGS) entry which is preliminary data.</text>
</comment>
<comment type="cofactor">
    <cofactor evidence="1">
        <name>FAD</name>
        <dbReference type="ChEBI" id="CHEBI:57692"/>
    </cofactor>
</comment>
<dbReference type="Gene3D" id="3.40.462.20">
    <property type="match status" value="1"/>
</dbReference>
<dbReference type="InterPro" id="IPR036318">
    <property type="entry name" value="FAD-bd_PCMH-like_sf"/>
</dbReference>
<evidence type="ECO:0000313" key="7">
    <source>
        <dbReference type="EMBL" id="GLK12731.1"/>
    </source>
</evidence>
<dbReference type="InterPro" id="IPR016167">
    <property type="entry name" value="FAD-bd_PCMH_sub1"/>
</dbReference>
<dbReference type="GO" id="GO:0016491">
    <property type="term" value="F:oxidoreductase activity"/>
    <property type="evidence" value="ECO:0007669"/>
    <property type="project" value="UniProtKB-KW"/>
</dbReference>
<dbReference type="InterPro" id="IPR050416">
    <property type="entry name" value="FAD-linked_Oxidoreductase"/>
</dbReference>
<dbReference type="InterPro" id="IPR016166">
    <property type="entry name" value="FAD-bd_PCMH"/>
</dbReference>
<dbReference type="InterPro" id="IPR006094">
    <property type="entry name" value="Oxid_FAD_bind_N"/>
</dbReference>
<sequence length="509" mass="55641">MLCARLSARGRRASRRGGGRLRIRECPPIRREKSMPIEVETLSGETDMLDDEKLEGLRMAFHGPLVTREDDGYDEARVVQNGLIDRRPALIMRCSGAADVIDAVNLAREHGLLAAVRGGGHSVAGHSVHDRGLLIDLSGMRGVWVDPASRVVRVQGGATWGDVDRETEVFGLVVPGGIVSTTGVAGLTLGGGIGWLHRRYGLSCDNLRAAEVVTADGRLLRASESENEDLFWGLRGGGGNFGVVTAFEFDAHPLGPTVMCAAPMYADGFDEVFRAWRDWADTVPDEVTTRAVFWTVPEDPHMPPQVHDRQVLITGAVYAGPPEEGERILQPIRNLGVPLADLSGPMPFRMFQSAFDFFFAKGMLDSYWKSLFMKELTDRAADLIVSCGVARTSPQTMVHVPLLGGAVGRVGPRDTAFGDRDAHSMLSVDGNWVDHRGTADHVAWVRHVIDRAEEFSTGGTYLNFDSDDPSKAPELVPAAFGENLRRLTEIKKRYDPQNLFRLNANIPPA</sequence>
<comment type="similarity">
    <text evidence="2">Belongs to the oxygen-dependent FAD-linked oxidoreductase family.</text>
</comment>
<keyword evidence="3" id="KW-0285">Flavoprotein</keyword>
<dbReference type="PANTHER" id="PTHR42973">
    <property type="entry name" value="BINDING OXIDOREDUCTASE, PUTATIVE (AFU_ORTHOLOGUE AFUA_1G17690)-RELATED"/>
    <property type="match status" value="1"/>
</dbReference>
<dbReference type="GO" id="GO:0071949">
    <property type="term" value="F:FAD binding"/>
    <property type="evidence" value="ECO:0007669"/>
    <property type="project" value="InterPro"/>
</dbReference>
<dbReference type="Pfam" id="PF08031">
    <property type="entry name" value="BBE"/>
    <property type="match status" value="1"/>
</dbReference>
<protein>
    <submittedName>
        <fullName evidence="7">FAD-linked oxidase</fullName>
    </submittedName>
</protein>
<evidence type="ECO:0000256" key="4">
    <source>
        <dbReference type="ARBA" id="ARBA00022827"/>
    </source>
</evidence>
<dbReference type="Gene3D" id="3.30.43.10">
    <property type="entry name" value="Uridine Diphospho-n-acetylenolpyruvylglucosamine Reductase, domain 2"/>
    <property type="match status" value="1"/>
</dbReference>
<feature type="domain" description="FAD-binding PCMH-type" evidence="6">
    <location>
        <begin position="83"/>
        <end position="254"/>
    </location>
</feature>
<dbReference type="AlphaFoldDB" id="A0A9W6MFX8"/>
<evidence type="ECO:0000256" key="1">
    <source>
        <dbReference type="ARBA" id="ARBA00001974"/>
    </source>
</evidence>
<name>A0A9W6MFX8_9ACTN</name>
<gene>
    <name evidence="7" type="ORF">GCM10017600_61410</name>
</gene>
<dbReference type="Gene3D" id="3.30.465.10">
    <property type="match status" value="1"/>
</dbReference>
<dbReference type="SUPFAM" id="SSF56176">
    <property type="entry name" value="FAD-binding/transporter-associated domain-like"/>
    <property type="match status" value="1"/>
</dbReference>
<dbReference type="PROSITE" id="PS51387">
    <property type="entry name" value="FAD_PCMH"/>
    <property type="match status" value="1"/>
</dbReference>
<evidence type="ECO:0000256" key="5">
    <source>
        <dbReference type="ARBA" id="ARBA00023002"/>
    </source>
</evidence>
<dbReference type="Proteomes" id="UP001143474">
    <property type="component" value="Unassembled WGS sequence"/>
</dbReference>
<dbReference type="PANTHER" id="PTHR42973:SF39">
    <property type="entry name" value="FAD-BINDING PCMH-TYPE DOMAIN-CONTAINING PROTEIN"/>
    <property type="match status" value="1"/>
</dbReference>
<evidence type="ECO:0000256" key="3">
    <source>
        <dbReference type="ARBA" id="ARBA00022630"/>
    </source>
</evidence>
<dbReference type="Pfam" id="PF01565">
    <property type="entry name" value="FAD_binding_4"/>
    <property type="match status" value="1"/>
</dbReference>